<keyword evidence="2" id="KW-1133">Transmembrane helix</keyword>
<sequence>MFKHSQQRSQQNNNKTQSQHGTSQIATKSLELTPSRTKMDKLSISEGSLQRYIADGDEVDSQSEEIVSSPLPPSELRRGGRISAPLLATQPGAVRVQGISPSGGGLSQDSDNDESSSFYSDEQSRNFQTPLVNAELVVQPDEVIPALPIMRSATEATITTNHIPAEIFEATPVNPQEEHDKPQPKLSELLQNTTVRIVLVVLILIILGLIVGVILGLSTRQVVIEVEDEGELDSFFQSVSSDNDD</sequence>
<keyword evidence="2" id="KW-0812">Transmembrane</keyword>
<feature type="compositionally biased region" description="Polar residues" evidence="1">
    <location>
        <begin position="7"/>
        <end position="36"/>
    </location>
</feature>
<accession>A0A9N8EIC8</accession>
<organism evidence="3 4">
    <name type="scientific">Seminavis robusta</name>
    <dbReference type="NCBI Taxonomy" id="568900"/>
    <lineage>
        <taxon>Eukaryota</taxon>
        <taxon>Sar</taxon>
        <taxon>Stramenopiles</taxon>
        <taxon>Ochrophyta</taxon>
        <taxon>Bacillariophyta</taxon>
        <taxon>Bacillariophyceae</taxon>
        <taxon>Bacillariophycidae</taxon>
        <taxon>Naviculales</taxon>
        <taxon>Naviculaceae</taxon>
        <taxon>Seminavis</taxon>
    </lineage>
</organism>
<feature type="transmembrane region" description="Helical" evidence="2">
    <location>
        <begin position="195"/>
        <end position="217"/>
    </location>
</feature>
<keyword evidence="4" id="KW-1185">Reference proteome</keyword>
<evidence type="ECO:0000256" key="1">
    <source>
        <dbReference type="SAM" id="MobiDB-lite"/>
    </source>
</evidence>
<gene>
    <name evidence="3" type="ORF">SEMRO_1048_G235220.1</name>
</gene>
<evidence type="ECO:0000313" key="3">
    <source>
        <dbReference type="EMBL" id="CAB9519796.1"/>
    </source>
</evidence>
<dbReference type="EMBL" id="CAICTM010001046">
    <property type="protein sequence ID" value="CAB9519796.1"/>
    <property type="molecule type" value="Genomic_DNA"/>
</dbReference>
<keyword evidence="2" id="KW-0472">Membrane</keyword>
<reference evidence="3" key="1">
    <citation type="submission" date="2020-06" db="EMBL/GenBank/DDBJ databases">
        <authorList>
            <consortium name="Plant Systems Biology data submission"/>
        </authorList>
    </citation>
    <scope>NUCLEOTIDE SEQUENCE</scope>
    <source>
        <strain evidence="3">D6</strain>
    </source>
</reference>
<proteinExistence type="predicted"/>
<name>A0A9N8EIC8_9STRA</name>
<evidence type="ECO:0000256" key="2">
    <source>
        <dbReference type="SAM" id="Phobius"/>
    </source>
</evidence>
<comment type="caution">
    <text evidence="3">The sequence shown here is derived from an EMBL/GenBank/DDBJ whole genome shotgun (WGS) entry which is preliminary data.</text>
</comment>
<evidence type="ECO:0000313" key="4">
    <source>
        <dbReference type="Proteomes" id="UP001153069"/>
    </source>
</evidence>
<feature type="compositionally biased region" description="Polar residues" evidence="1">
    <location>
        <begin position="115"/>
        <end position="124"/>
    </location>
</feature>
<dbReference type="AlphaFoldDB" id="A0A9N8EIC8"/>
<protein>
    <submittedName>
        <fullName evidence="3">Uncharacterized protein</fullName>
    </submittedName>
</protein>
<feature type="region of interest" description="Disordered" evidence="1">
    <location>
        <begin position="1"/>
        <end position="124"/>
    </location>
</feature>
<dbReference type="Proteomes" id="UP001153069">
    <property type="component" value="Unassembled WGS sequence"/>
</dbReference>